<accession>A0A8H8BU27</accession>
<feature type="region of interest" description="Disordered" evidence="1">
    <location>
        <begin position="78"/>
        <end position="101"/>
    </location>
</feature>
<keyword evidence="5" id="KW-1185">Reference proteome</keyword>
<name>A0A8H8BU27_9HELO</name>
<evidence type="ECO:0000259" key="3">
    <source>
        <dbReference type="Pfam" id="PF26616"/>
    </source>
</evidence>
<gene>
    <name evidence="4" type="ORF">IFR04_002868</name>
</gene>
<sequence>MADGVVPQFMTDDYAFWVPRPLAEVFYAWKTAHLAVPIADCSGLERETRIAEFKIAKPNPVLKSGERRGEDIIQRKANQRNKRIENPPSWRPPGRKTRPKMPLHVSLPGSSAASKETYIFRFIHAPNSREWLNTSRSMMVYALSYHQAMPSFLDFLFPFGRQEHARDFHFSGFRHETRLDPNRRGLQIPELGRSGREIRMCYSLKSVEESVGQQQWPWSIRQTAVYHSLDVETGVMSWVVVKGNQLMQRRMESVTESRTFRGENNFNNPVRAFVASLALHLVICDWCGEDWRWYISFLEECLQEKTRRTLAVPLESVPSPFAEKPPLALTWSSMSSSIPEKRVYSGLSSIFEKSEPMAPPELPSGPPPPPPGIPNVVPTASSTGSGPDYGGDFSFGDLPRVQHLEDKANEVLLILESNTNVLTELEQHYELVRIHSGWPLADSQGDFSRFKSRLASIVNDLRMQQSRTKTLLRLIADRKSLLHGILEYRNTEASKLLATKAQQSTENMEFMTKDMHIIAQKTKQETVSMRIITLVTLFFLPGTFISTIMSTDIIRFEKDNAGKSSKIFQLGAIQLYLAITLPLTFLVFVAWYGVYWWVDRKEVVKRKRRTGMMAV</sequence>
<proteinExistence type="predicted"/>
<dbReference type="EMBL" id="JAFJYH010000026">
    <property type="protein sequence ID" value="KAG4424026.1"/>
    <property type="molecule type" value="Genomic_DNA"/>
</dbReference>
<keyword evidence="2" id="KW-0472">Membrane</keyword>
<protein>
    <recommendedName>
        <fullName evidence="3">CorA-like transporter domain-containing protein</fullName>
    </recommendedName>
</protein>
<organism evidence="4 5">
    <name type="scientific">Cadophora malorum</name>
    <dbReference type="NCBI Taxonomy" id="108018"/>
    <lineage>
        <taxon>Eukaryota</taxon>
        <taxon>Fungi</taxon>
        <taxon>Dikarya</taxon>
        <taxon>Ascomycota</taxon>
        <taxon>Pezizomycotina</taxon>
        <taxon>Leotiomycetes</taxon>
        <taxon>Helotiales</taxon>
        <taxon>Ploettnerulaceae</taxon>
        <taxon>Cadophora</taxon>
    </lineage>
</organism>
<dbReference type="Gene3D" id="1.20.58.340">
    <property type="entry name" value="Magnesium transport protein CorA, transmembrane region"/>
    <property type="match status" value="1"/>
</dbReference>
<evidence type="ECO:0000256" key="1">
    <source>
        <dbReference type="SAM" id="MobiDB-lite"/>
    </source>
</evidence>
<evidence type="ECO:0000256" key="2">
    <source>
        <dbReference type="SAM" id="Phobius"/>
    </source>
</evidence>
<keyword evidence="2" id="KW-0812">Transmembrane</keyword>
<dbReference type="Pfam" id="PF26616">
    <property type="entry name" value="CorA-like"/>
    <property type="match status" value="1"/>
</dbReference>
<dbReference type="InterPro" id="IPR058257">
    <property type="entry name" value="CorA-like_dom"/>
</dbReference>
<dbReference type="Proteomes" id="UP000664132">
    <property type="component" value="Unassembled WGS sequence"/>
</dbReference>
<reference evidence="4" key="1">
    <citation type="submission" date="2021-02" db="EMBL/GenBank/DDBJ databases">
        <title>Genome sequence Cadophora malorum strain M34.</title>
        <authorList>
            <person name="Stefanovic E."/>
            <person name="Vu D."/>
            <person name="Scully C."/>
            <person name="Dijksterhuis J."/>
            <person name="Roader J."/>
            <person name="Houbraken J."/>
        </authorList>
    </citation>
    <scope>NUCLEOTIDE SEQUENCE</scope>
    <source>
        <strain evidence="4">M34</strain>
    </source>
</reference>
<evidence type="ECO:0000313" key="4">
    <source>
        <dbReference type="EMBL" id="KAG4424026.1"/>
    </source>
</evidence>
<feature type="compositionally biased region" description="Pro residues" evidence="1">
    <location>
        <begin position="357"/>
        <end position="373"/>
    </location>
</feature>
<dbReference type="OrthoDB" id="5396681at2759"/>
<comment type="caution">
    <text evidence="4">The sequence shown here is derived from an EMBL/GenBank/DDBJ whole genome shotgun (WGS) entry which is preliminary data.</text>
</comment>
<evidence type="ECO:0000313" key="5">
    <source>
        <dbReference type="Proteomes" id="UP000664132"/>
    </source>
</evidence>
<feature type="transmembrane region" description="Helical" evidence="2">
    <location>
        <begin position="575"/>
        <end position="598"/>
    </location>
</feature>
<keyword evidence="2" id="KW-1133">Transmembrane helix</keyword>
<feature type="domain" description="CorA-like transporter" evidence="3">
    <location>
        <begin position="113"/>
        <end position="309"/>
    </location>
</feature>
<feature type="region of interest" description="Disordered" evidence="1">
    <location>
        <begin position="355"/>
        <end position="392"/>
    </location>
</feature>
<dbReference type="AlphaFoldDB" id="A0A8H8BU27"/>